<gene>
    <name evidence="1" type="ORF">R1flu_007899</name>
</gene>
<keyword evidence="2" id="KW-1185">Reference proteome</keyword>
<sequence>MGTWNVQGLGDKDNYKVVEAWTKKVGKHAKILALEEMKAGEENVSRNIANLFPEARCIVDYTVSDRGGAALIVYKTHKILESGIKGDGTAAWATIEIEDGQLGVMSVHGPQNDREKANFFNWLRAFEHEGQWILLGDWTMVTELEDSVGPTPMIHGHLARKWRGISQAWDLVDAFQVAGKREGPFFTRQALVRTSKGDPMDQSRLDRVYININTH</sequence>
<proteinExistence type="predicted"/>
<comment type="caution">
    <text evidence="1">The sequence shown here is derived from an EMBL/GenBank/DDBJ whole genome shotgun (WGS) entry which is preliminary data.</text>
</comment>
<reference evidence="1 2" key="1">
    <citation type="submission" date="2024-09" db="EMBL/GenBank/DDBJ databases">
        <title>Chromosome-scale assembly of Riccia fluitans.</title>
        <authorList>
            <person name="Paukszto L."/>
            <person name="Sawicki J."/>
            <person name="Karawczyk K."/>
            <person name="Piernik-Szablinska J."/>
            <person name="Szczecinska M."/>
            <person name="Mazdziarz M."/>
        </authorList>
    </citation>
    <scope>NUCLEOTIDE SEQUENCE [LARGE SCALE GENOMIC DNA]</scope>
    <source>
        <strain evidence="1">Rf_01</strain>
        <tissue evidence="1">Aerial parts of the thallus</tissue>
    </source>
</reference>
<protein>
    <recommendedName>
        <fullName evidence="3">Endonuclease/exonuclease/phosphatase domain-containing protein</fullName>
    </recommendedName>
</protein>
<organism evidence="1 2">
    <name type="scientific">Riccia fluitans</name>
    <dbReference type="NCBI Taxonomy" id="41844"/>
    <lineage>
        <taxon>Eukaryota</taxon>
        <taxon>Viridiplantae</taxon>
        <taxon>Streptophyta</taxon>
        <taxon>Embryophyta</taxon>
        <taxon>Marchantiophyta</taxon>
        <taxon>Marchantiopsida</taxon>
        <taxon>Marchantiidae</taxon>
        <taxon>Marchantiales</taxon>
        <taxon>Ricciaceae</taxon>
        <taxon>Riccia</taxon>
    </lineage>
</organism>
<evidence type="ECO:0000313" key="1">
    <source>
        <dbReference type="EMBL" id="KAL2636420.1"/>
    </source>
</evidence>
<accession>A0ABD1Z0F8</accession>
<dbReference type="SUPFAM" id="SSF56219">
    <property type="entry name" value="DNase I-like"/>
    <property type="match status" value="1"/>
</dbReference>
<name>A0ABD1Z0F8_9MARC</name>
<dbReference type="EMBL" id="JBHFFA010000003">
    <property type="protein sequence ID" value="KAL2636420.1"/>
    <property type="molecule type" value="Genomic_DNA"/>
</dbReference>
<dbReference type="Gene3D" id="3.60.10.10">
    <property type="entry name" value="Endonuclease/exonuclease/phosphatase"/>
    <property type="match status" value="1"/>
</dbReference>
<evidence type="ECO:0008006" key="3">
    <source>
        <dbReference type="Google" id="ProtNLM"/>
    </source>
</evidence>
<evidence type="ECO:0000313" key="2">
    <source>
        <dbReference type="Proteomes" id="UP001605036"/>
    </source>
</evidence>
<dbReference type="Proteomes" id="UP001605036">
    <property type="component" value="Unassembled WGS sequence"/>
</dbReference>
<dbReference type="InterPro" id="IPR036691">
    <property type="entry name" value="Endo/exonu/phosph_ase_sf"/>
</dbReference>
<dbReference type="AlphaFoldDB" id="A0ABD1Z0F8"/>